<dbReference type="PROSITE" id="PS50110">
    <property type="entry name" value="RESPONSE_REGULATORY"/>
    <property type="match status" value="1"/>
</dbReference>
<dbReference type="GO" id="GO:0032993">
    <property type="term" value="C:protein-DNA complex"/>
    <property type="evidence" value="ECO:0007669"/>
    <property type="project" value="TreeGrafter"/>
</dbReference>
<dbReference type="PANTHER" id="PTHR48111:SF22">
    <property type="entry name" value="REGULATOR OF RPOS"/>
    <property type="match status" value="1"/>
</dbReference>
<dbReference type="CDD" id="cd17627">
    <property type="entry name" value="REC_OmpR_PrrA-like"/>
    <property type="match status" value="1"/>
</dbReference>
<evidence type="ECO:0000259" key="9">
    <source>
        <dbReference type="PROSITE" id="PS50110"/>
    </source>
</evidence>
<organism evidence="11 12">
    <name type="scientific">Pseudonocardia hierapolitana</name>
    <dbReference type="NCBI Taxonomy" id="1128676"/>
    <lineage>
        <taxon>Bacteria</taxon>
        <taxon>Bacillati</taxon>
        <taxon>Actinomycetota</taxon>
        <taxon>Actinomycetes</taxon>
        <taxon>Pseudonocardiales</taxon>
        <taxon>Pseudonocardiaceae</taxon>
        <taxon>Pseudonocardia</taxon>
    </lineage>
</organism>
<dbReference type="GO" id="GO:0005829">
    <property type="term" value="C:cytosol"/>
    <property type="evidence" value="ECO:0007669"/>
    <property type="project" value="TreeGrafter"/>
</dbReference>
<comment type="caution">
    <text evidence="11">The sequence shown here is derived from an EMBL/GenBank/DDBJ whole genome shotgun (WGS) entry which is preliminary data.</text>
</comment>
<dbReference type="Proteomes" id="UP000321261">
    <property type="component" value="Unassembled WGS sequence"/>
</dbReference>
<feature type="modified residue" description="4-aspartylphosphate" evidence="7">
    <location>
        <position position="81"/>
    </location>
</feature>
<evidence type="ECO:0000256" key="4">
    <source>
        <dbReference type="ARBA" id="ARBA00023015"/>
    </source>
</evidence>
<dbReference type="InterPro" id="IPR011006">
    <property type="entry name" value="CheY-like_superfamily"/>
</dbReference>
<feature type="domain" description="Response regulatory" evidence="9">
    <location>
        <begin position="32"/>
        <end position="146"/>
    </location>
</feature>
<keyword evidence="6" id="KW-0804">Transcription</keyword>
<dbReference type="PROSITE" id="PS51755">
    <property type="entry name" value="OMPR_PHOB"/>
    <property type="match status" value="1"/>
</dbReference>
<dbReference type="InterPro" id="IPR001867">
    <property type="entry name" value="OmpR/PhoB-type_DNA-bd"/>
</dbReference>
<dbReference type="SMART" id="SM00862">
    <property type="entry name" value="Trans_reg_C"/>
    <property type="match status" value="1"/>
</dbReference>
<keyword evidence="3" id="KW-0902">Two-component regulatory system</keyword>
<sequence>MNSLVTRAGNVGSATVSSQARLRSRVHTDRMRILVVDDDRSVRESLRRSLAFNGYQVELASDGQAALDAVLAQRPDAMVLDVMMPRLDGLEVCRRMRAAGDELPILVLTARDAVSDRVAGLDAGADDYLPKPFALEELLARLRALLRRRTPDDIAASAGQSKPLEFADLSLDPDTRDVRRGDRPISLTRTEFTLLELLLANPRRVLTRGQILEQVWGYDFPTTGNALEVYIGYLRRKTEAGGEPRLIHTVRGVGYVLRDTPP</sequence>
<evidence type="ECO:0000256" key="1">
    <source>
        <dbReference type="ARBA" id="ARBA00004496"/>
    </source>
</evidence>
<protein>
    <submittedName>
        <fullName evidence="11">Two-component system response regulator MprA</fullName>
    </submittedName>
</protein>
<feature type="DNA-binding region" description="OmpR/PhoB-type" evidence="8">
    <location>
        <begin position="161"/>
        <end position="259"/>
    </location>
</feature>
<dbReference type="Gene3D" id="1.10.10.10">
    <property type="entry name" value="Winged helix-like DNA-binding domain superfamily/Winged helix DNA-binding domain"/>
    <property type="match status" value="1"/>
</dbReference>
<dbReference type="InterPro" id="IPR036388">
    <property type="entry name" value="WH-like_DNA-bd_sf"/>
</dbReference>
<dbReference type="InterPro" id="IPR016032">
    <property type="entry name" value="Sig_transdc_resp-reg_C-effctor"/>
</dbReference>
<dbReference type="Gene3D" id="6.10.250.690">
    <property type="match status" value="1"/>
</dbReference>
<dbReference type="FunFam" id="1.10.10.10:FF:000005">
    <property type="entry name" value="Two-component system response regulator"/>
    <property type="match status" value="1"/>
</dbReference>
<dbReference type="EMBL" id="VIWU01000001">
    <property type="protein sequence ID" value="TWF76639.1"/>
    <property type="molecule type" value="Genomic_DNA"/>
</dbReference>
<comment type="subcellular location">
    <subcellularLocation>
        <location evidence="1">Cytoplasm</location>
    </subcellularLocation>
</comment>
<evidence type="ECO:0000256" key="6">
    <source>
        <dbReference type="ARBA" id="ARBA00023163"/>
    </source>
</evidence>
<dbReference type="CDD" id="cd00383">
    <property type="entry name" value="trans_reg_C"/>
    <property type="match status" value="1"/>
</dbReference>
<keyword evidence="5 8" id="KW-0238">DNA-binding</keyword>
<dbReference type="FunFam" id="3.40.50.2300:FF:000001">
    <property type="entry name" value="DNA-binding response regulator PhoB"/>
    <property type="match status" value="1"/>
</dbReference>
<evidence type="ECO:0000256" key="5">
    <source>
        <dbReference type="ARBA" id="ARBA00023125"/>
    </source>
</evidence>
<dbReference type="PANTHER" id="PTHR48111">
    <property type="entry name" value="REGULATOR OF RPOS"/>
    <property type="match status" value="1"/>
</dbReference>
<evidence type="ECO:0000313" key="11">
    <source>
        <dbReference type="EMBL" id="TWF76639.1"/>
    </source>
</evidence>
<gene>
    <name evidence="11" type="ORF">FHX44_112533</name>
</gene>
<proteinExistence type="predicted"/>
<dbReference type="SUPFAM" id="SSF46894">
    <property type="entry name" value="C-terminal effector domain of the bipartite response regulators"/>
    <property type="match status" value="1"/>
</dbReference>
<accession>A0A561SP44</accession>
<dbReference type="InterPro" id="IPR001789">
    <property type="entry name" value="Sig_transdc_resp-reg_receiver"/>
</dbReference>
<dbReference type="Pfam" id="PF00486">
    <property type="entry name" value="Trans_reg_C"/>
    <property type="match status" value="1"/>
</dbReference>
<evidence type="ECO:0000256" key="8">
    <source>
        <dbReference type="PROSITE-ProRule" id="PRU01091"/>
    </source>
</evidence>
<reference evidence="11 12" key="1">
    <citation type="submission" date="2019-06" db="EMBL/GenBank/DDBJ databases">
        <title>Sequencing the genomes of 1000 actinobacteria strains.</title>
        <authorList>
            <person name="Klenk H.-P."/>
        </authorList>
    </citation>
    <scope>NUCLEOTIDE SEQUENCE [LARGE SCALE GENOMIC DNA]</scope>
    <source>
        <strain evidence="11 12">DSM 45671</strain>
    </source>
</reference>
<evidence type="ECO:0000313" key="12">
    <source>
        <dbReference type="Proteomes" id="UP000321261"/>
    </source>
</evidence>
<dbReference type="SMART" id="SM00448">
    <property type="entry name" value="REC"/>
    <property type="match status" value="1"/>
</dbReference>
<evidence type="ECO:0000256" key="7">
    <source>
        <dbReference type="PROSITE-ProRule" id="PRU00169"/>
    </source>
</evidence>
<dbReference type="GO" id="GO:0000976">
    <property type="term" value="F:transcription cis-regulatory region binding"/>
    <property type="evidence" value="ECO:0007669"/>
    <property type="project" value="TreeGrafter"/>
</dbReference>
<keyword evidence="2 7" id="KW-0597">Phosphoprotein</keyword>
<dbReference type="Pfam" id="PF00072">
    <property type="entry name" value="Response_reg"/>
    <property type="match status" value="1"/>
</dbReference>
<keyword evidence="4" id="KW-0805">Transcription regulation</keyword>
<evidence type="ECO:0000256" key="2">
    <source>
        <dbReference type="ARBA" id="ARBA00022553"/>
    </source>
</evidence>
<dbReference type="GO" id="GO:0006355">
    <property type="term" value="P:regulation of DNA-templated transcription"/>
    <property type="evidence" value="ECO:0007669"/>
    <property type="project" value="InterPro"/>
</dbReference>
<evidence type="ECO:0000259" key="10">
    <source>
        <dbReference type="PROSITE" id="PS51755"/>
    </source>
</evidence>
<dbReference type="InterPro" id="IPR039420">
    <property type="entry name" value="WalR-like"/>
</dbReference>
<dbReference type="AlphaFoldDB" id="A0A561SP44"/>
<feature type="domain" description="OmpR/PhoB-type" evidence="10">
    <location>
        <begin position="161"/>
        <end position="259"/>
    </location>
</feature>
<name>A0A561SP44_9PSEU</name>
<dbReference type="Gene3D" id="3.40.50.2300">
    <property type="match status" value="1"/>
</dbReference>
<evidence type="ECO:0000256" key="3">
    <source>
        <dbReference type="ARBA" id="ARBA00023012"/>
    </source>
</evidence>
<dbReference type="SUPFAM" id="SSF52172">
    <property type="entry name" value="CheY-like"/>
    <property type="match status" value="1"/>
</dbReference>
<keyword evidence="12" id="KW-1185">Reference proteome</keyword>
<dbReference type="GO" id="GO:0000156">
    <property type="term" value="F:phosphorelay response regulator activity"/>
    <property type="evidence" value="ECO:0007669"/>
    <property type="project" value="TreeGrafter"/>
</dbReference>